<organism evidence="3 4">
    <name type="scientific">Estrella lausannensis</name>
    <dbReference type="NCBI Taxonomy" id="483423"/>
    <lineage>
        <taxon>Bacteria</taxon>
        <taxon>Pseudomonadati</taxon>
        <taxon>Chlamydiota</taxon>
        <taxon>Chlamydiia</taxon>
        <taxon>Parachlamydiales</taxon>
        <taxon>Candidatus Criblamydiaceae</taxon>
        <taxon>Estrella</taxon>
    </lineage>
</organism>
<evidence type="ECO:0000313" key="4">
    <source>
        <dbReference type="Proteomes" id="UP000220251"/>
    </source>
</evidence>
<keyword evidence="1" id="KW-0732">Signal</keyword>
<feature type="domain" description="NADPH-dependent FMN reductase-like" evidence="2">
    <location>
        <begin position="20"/>
        <end position="171"/>
    </location>
</feature>
<proteinExistence type="predicted"/>
<protein>
    <submittedName>
        <fullName evidence="3">NADPH:quinone oxidoreductase</fullName>
    </submittedName>
</protein>
<dbReference type="PANTHER" id="PTHR30543">
    <property type="entry name" value="CHROMATE REDUCTASE"/>
    <property type="match status" value="1"/>
</dbReference>
<dbReference type="GO" id="GO:0016491">
    <property type="term" value="F:oxidoreductase activity"/>
    <property type="evidence" value="ECO:0007669"/>
    <property type="project" value="InterPro"/>
</dbReference>
<evidence type="ECO:0000256" key="1">
    <source>
        <dbReference type="SAM" id="SignalP"/>
    </source>
</evidence>
<dbReference type="Gene3D" id="3.40.50.360">
    <property type="match status" value="1"/>
</dbReference>
<evidence type="ECO:0000259" key="2">
    <source>
        <dbReference type="Pfam" id="PF03358"/>
    </source>
</evidence>
<dbReference type="SUPFAM" id="SSF52218">
    <property type="entry name" value="Flavoproteins"/>
    <property type="match status" value="1"/>
</dbReference>
<feature type="chain" id="PRO_5005218535" evidence="1">
    <location>
        <begin position="19"/>
        <end position="201"/>
    </location>
</feature>
<evidence type="ECO:0000313" key="3">
    <source>
        <dbReference type="EMBL" id="CRX38266.1"/>
    </source>
</evidence>
<keyword evidence="4" id="KW-1185">Reference proteome</keyword>
<dbReference type="InterPro" id="IPR029039">
    <property type="entry name" value="Flavoprotein-like_sf"/>
</dbReference>
<dbReference type="EMBL" id="CWGJ01000011">
    <property type="protein sequence ID" value="CRX38266.1"/>
    <property type="molecule type" value="Genomic_DNA"/>
</dbReference>
<dbReference type="OrthoDB" id="9806724at2"/>
<dbReference type="GO" id="GO:0005829">
    <property type="term" value="C:cytosol"/>
    <property type="evidence" value="ECO:0007669"/>
    <property type="project" value="TreeGrafter"/>
</dbReference>
<dbReference type="InterPro" id="IPR005025">
    <property type="entry name" value="FMN_Rdtase-like_dom"/>
</dbReference>
<dbReference type="GO" id="GO:0010181">
    <property type="term" value="F:FMN binding"/>
    <property type="evidence" value="ECO:0007669"/>
    <property type="project" value="TreeGrafter"/>
</dbReference>
<accession>A0A0H5DP49</accession>
<dbReference type="Pfam" id="PF03358">
    <property type="entry name" value="FMN_red"/>
    <property type="match status" value="1"/>
</dbReference>
<dbReference type="RefSeq" id="WP_098038110.1">
    <property type="nucleotide sequence ID" value="NZ_CWGJ01000011.1"/>
</dbReference>
<feature type="signal peptide" evidence="1">
    <location>
        <begin position="1"/>
        <end position="18"/>
    </location>
</feature>
<reference evidence="4" key="1">
    <citation type="submission" date="2015-06" db="EMBL/GenBank/DDBJ databases">
        <authorList>
            <person name="Bertelli C."/>
        </authorList>
    </citation>
    <scope>NUCLEOTIDE SEQUENCE [LARGE SCALE GENOMIC DNA]</scope>
    <source>
        <strain evidence="4">CRIB-30</strain>
    </source>
</reference>
<dbReference type="PANTHER" id="PTHR30543:SF21">
    <property type="entry name" value="NAD(P)H-DEPENDENT FMN REDUCTASE LOT6"/>
    <property type="match status" value="1"/>
</dbReference>
<dbReference type="Proteomes" id="UP000220251">
    <property type="component" value="Unassembled WGS sequence"/>
</dbReference>
<sequence length="201" mass="22088">MLKYLLYTFVFFSLPLAAETRVVVFSGSLRADSWNTKLAKEAAYIASKKGATVTYFDLNQYPLPFFNEDIERTTGMPENAKTIRRAIQNAHAVIIASPNYNGSMSGVLKNLLDWISRSEDGKDSRSVFKGKKVALMSASTGKSGGSGGLAHLQYVIEKMNGSVIERKISVGRADSQFDADGHLIPSETRSNLAKEIEEAIR</sequence>
<gene>
    <name evidence="3" type="primary">NQR</name>
    <name evidence="3" type="ORF">ELAC_0917</name>
</gene>
<name>A0A0H5DP49_9BACT</name>
<dbReference type="InterPro" id="IPR050712">
    <property type="entry name" value="NAD(P)H-dep_reductase"/>
</dbReference>
<dbReference type="AlphaFoldDB" id="A0A0H5DP49"/>